<dbReference type="PANTHER" id="PTHR16172">
    <property type="entry name" value="MAJOR FACILITATOR SUPERFAMILY DOMAIN-CONTAINING PROTEIN 6-LIKE"/>
    <property type="match status" value="1"/>
</dbReference>
<feature type="transmembrane region" description="Helical" evidence="6">
    <location>
        <begin position="360"/>
        <end position="381"/>
    </location>
</feature>
<evidence type="ECO:0000259" key="7">
    <source>
        <dbReference type="PROSITE" id="PS50850"/>
    </source>
</evidence>
<evidence type="ECO:0000256" key="3">
    <source>
        <dbReference type="ARBA" id="ARBA00022692"/>
    </source>
</evidence>
<evidence type="ECO:0000256" key="4">
    <source>
        <dbReference type="ARBA" id="ARBA00022989"/>
    </source>
</evidence>
<accession>A0AAV1ZT55</accession>
<gene>
    <name evidence="8" type="ORF">LARSCL_LOCUS7763</name>
</gene>
<dbReference type="CDD" id="cd17335">
    <property type="entry name" value="MFS_MFSD6"/>
    <property type="match status" value="1"/>
</dbReference>
<keyword evidence="3 6" id="KW-0812">Transmembrane</keyword>
<evidence type="ECO:0000256" key="5">
    <source>
        <dbReference type="ARBA" id="ARBA00023136"/>
    </source>
</evidence>
<dbReference type="GO" id="GO:0016020">
    <property type="term" value="C:membrane"/>
    <property type="evidence" value="ECO:0007669"/>
    <property type="project" value="UniProtKB-SubCell"/>
</dbReference>
<comment type="similarity">
    <text evidence="2">Belongs to the major facilitator superfamily. MFSD6 family.</text>
</comment>
<comment type="subcellular location">
    <subcellularLocation>
        <location evidence="1">Membrane</location>
        <topology evidence="1">Multi-pass membrane protein</topology>
    </subcellularLocation>
</comment>
<name>A0AAV1ZT55_9ARAC</name>
<feature type="transmembrane region" description="Helical" evidence="6">
    <location>
        <begin position="52"/>
        <end position="73"/>
    </location>
</feature>
<dbReference type="SUPFAM" id="SSF103473">
    <property type="entry name" value="MFS general substrate transporter"/>
    <property type="match status" value="1"/>
</dbReference>
<dbReference type="EMBL" id="CAXIEN010000081">
    <property type="protein sequence ID" value="CAL1274892.1"/>
    <property type="molecule type" value="Genomic_DNA"/>
</dbReference>
<dbReference type="PROSITE" id="PS50850">
    <property type="entry name" value="MFS"/>
    <property type="match status" value="1"/>
</dbReference>
<feature type="transmembrane region" description="Helical" evidence="6">
    <location>
        <begin position="116"/>
        <end position="136"/>
    </location>
</feature>
<dbReference type="Pfam" id="PF12832">
    <property type="entry name" value="MFS_1_like"/>
    <property type="match status" value="1"/>
</dbReference>
<feature type="transmembrane region" description="Helical" evidence="6">
    <location>
        <begin position="518"/>
        <end position="539"/>
    </location>
</feature>
<evidence type="ECO:0000256" key="1">
    <source>
        <dbReference type="ARBA" id="ARBA00004141"/>
    </source>
</evidence>
<dbReference type="Proteomes" id="UP001497382">
    <property type="component" value="Unassembled WGS sequence"/>
</dbReference>
<feature type="transmembrane region" description="Helical" evidence="6">
    <location>
        <begin position="425"/>
        <end position="445"/>
    </location>
</feature>
<dbReference type="GO" id="GO:0022857">
    <property type="term" value="F:transmembrane transporter activity"/>
    <property type="evidence" value="ECO:0007669"/>
    <property type="project" value="InterPro"/>
</dbReference>
<feature type="domain" description="Major facilitator superfamily (MFS) profile" evidence="7">
    <location>
        <begin position="360"/>
        <end position="545"/>
    </location>
</feature>
<dbReference type="AlphaFoldDB" id="A0AAV1ZT55"/>
<evidence type="ECO:0000256" key="2">
    <source>
        <dbReference type="ARBA" id="ARBA00005241"/>
    </source>
</evidence>
<dbReference type="InterPro" id="IPR036259">
    <property type="entry name" value="MFS_trans_sf"/>
</dbReference>
<evidence type="ECO:0000313" key="8">
    <source>
        <dbReference type="EMBL" id="CAL1274892.1"/>
    </source>
</evidence>
<feature type="transmembrane region" description="Helical" evidence="6">
    <location>
        <begin position="393"/>
        <end position="413"/>
    </location>
</feature>
<protein>
    <recommendedName>
        <fullName evidence="7">Major facilitator superfamily (MFS) profile domain-containing protein</fullName>
    </recommendedName>
</protein>
<sequence>MEGNGYRLDAVLQLRLHMPKLNEIEIILLDKMENLNMDKIEVSQESTFKKFFLLKVHYFVLLSGSSAIFPYVYIYAKQLGITADIVGYITASIWCITVLSRPMIGGLADHFHKKFKLVLISLTVMSIITDLGLSFIPQAPRERSSNSTINSSMICHHNNSYLVELEAKTCAKCCPLSCSLCEVDSSACGNVTVPLLEQIEKISSECSKDRVIKCLDGALKSTCSAINGSNSTDSNTSVIENGALQISLFGIFVTMFLVSQTSLESLTDAVCTKSLGDKMEDYGKQRMWGTIGWAIFALAAGALNHAFSKSNGETNYIPGFYMAIVFYTLDIFLIWKLQLKTPESSKSIFKNVAGLLLKPRIIIFILEVIAVGLVRGVYMTYSLWYLETIGASPLLLGSITSVQCFLGEIPFLFISGWIIRKIGHLNVFTMSFIAHGVRFLAYAFLVDPWWGLLIEVLQGPSFGSFYAGVTSYGKLVAPPGAEATVQGLSLAALDGVGTSVGSLIGGYWVHHAGGRETFFQAGVWSIVFGMISCILNGFIMCKLIK</sequence>
<comment type="caution">
    <text evidence="8">The sequence shown here is derived from an EMBL/GenBank/DDBJ whole genome shotgun (WGS) entry which is preliminary data.</text>
</comment>
<organism evidence="8 9">
    <name type="scientific">Larinioides sclopetarius</name>
    <dbReference type="NCBI Taxonomy" id="280406"/>
    <lineage>
        <taxon>Eukaryota</taxon>
        <taxon>Metazoa</taxon>
        <taxon>Ecdysozoa</taxon>
        <taxon>Arthropoda</taxon>
        <taxon>Chelicerata</taxon>
        <taxon>Arachnida</taxon>
        <taxon>Araneae</taxon>
        <taxon>Araneomorphae</taxon>
        <taxon>Entelegynae</taxon>
        <taxon>Araneoidea</taxon>
        <taxon>Araneidae</taxon>
        <taxon>Larinioides</taxon>
    </lineage>
</organism>
<reference evidence="8 9" key="1">
    <citation type="submission" date="2024-04" db="EMBL/GenBank/DDBJ databases">
        <authorList>
            <person name="Rising A."/>
            <person name="Reimegard J."/>
            <person name="Sonavane S."/>
            <person name="Akerstrom W."/>
            <person name="Nylinder S."/>
            <person name="Hedman E."/>
            <person name="Kallberg Y."/>
        </authorList>
    </citation>
    <scope>NUCLEOTIDE SEQUENCE [LARGE SCALE GENOMIC DNA]</scope>
</reference>
<dbReference type="Gene3D" id="1.20.1250.20">
    <property type="entry name" value="MFS general substrate transporter like domains"/>
    <property type="match status" value="3"/>
</dbReference>
<keyword evidence="4 6" id="KW-1133">Transmembrane helix</keyword>
<feature type="transmembrane region" description="Helical" evidence="6">
    <location>
        <begin position="287"/>
        <end position="307"/>
    </location>
</feature>
<dbReference type="InterPro" id="IPR020846">
    <property type="entry name" value="MFS_dom"/>
</dbReference>
<keyword evidence="9" id="KW-1185">Reference proteome</keyword>
<evidence type="ECO:0000256" key="6">
    <source>
        <dbReference type="SAM" id="Phobius"/>
    </source>
</evidence>
<dbReference type="InterPro" id="IPR051717">
    <property type="entry name" value="MFS_MFSD6"/>
</dbReference>
<proteinExistence type="inferred from homology"/>
<feature type="transmembrane region" description="Helical" evidence="6">
    <location>
        <begin position="319"/>
        <end position="339"/>
    </location>
</feature>
<keyword evidence="5 6" id="KW-0472">Membrane</keyword>
<evidence type="ECO:0000313" key="9">
    <source>
        <dbReference type="Proteomes" id="UP001497382"/>
    </source>
</evidence>
<feature type="transmembrane region" description="Helical" evidence="6">
    <location>
        <begin position="85"/>
        <end position="104"/>
    </location>
</feature>
<dbReference type="PANTHER" id="PTHR16172:SF30">
    <property type="entry name" value="SUGAR BABY, ISOFORM C"/>
    <property type="match status" value="1"/>
</dbReference>
<dbReference type="InterPro" id="IPR024989">
    <property type="entry name" value="MFS_assoc_dom"/>
</dbReference>